<accession>A0A7S6VG39</accession>
<evidence type="ECO:0000256" key="1">
    <source>
        <dbReference type="ARBA" id="ARBA00022676"/>
    </source>
</evidence>
<dbReference type="InterPro" id="IPR029044">
    <property type="entry name" value="Nucleotide-diphossugar_trans"/>
</dbReference>
<dbReference type="EMBL" id="MT799687">
    <property type="protein sequence ID" value="QOW37877.1"/>
    <property type="molecule type" value="Genomic_DNA"/>
</dbReference>
<dbReference type="RefSeq" id="WP_014947518.1">
    <property type="nucleotide sequence ID" value="NZ_JBMDIF010000002.1"/>
</dbReference>
<evidence type="ECO:0000313" key="4">
    <source>
        <dbReference type="EMBL" id="QOW37877.1"/>
    </source>
</evidence>
<dbReference type="CDD" id="cd00761">
    <property type="entry name" value="Glyco_tranf_GTA_type"/>
    <property type="match status" value="1"/>
</dbReference>
<organism evidence="4">
    <name type="scientific">Leuconostoc mesenteroides</name>
    <dbReference type="NCBI Taxonomy" id="1245"/>
    <lineage>
        <taxon>Bacteria</taxon>
        <taxon>Bacillati</taxon>
        <taxon>Bacillota</taxon>
        <taxon>Bacilli</taxon>
        <taxon>Lactobacillales</taxon>
        <taxon>Lactobacillaceae</taxon>
        <taxon>Leuconostoc</taxon>
    </lineage>
</organism>
<keyword evidence="2" id="KW-0808">Transferase</keyword>
<dbReference type="InterPro" id="IPR001173">
    <property type="entry name" value="Glyco_trans_2-like"/>
</dbReference>
<dbReference type="Pfam" id="PF00535">
    <property type="entry name" value="Glycos_transf_2"/>
    <property type="match status" value="1"/>
</dbReference>
<name>A0A7S6VG39_LEUME</name>
<protein>
    <submittedName>
        <fullName evidence="4">GT</fullName>
    </submittedName>
</protein>
<feature type="domain" description="Glycosyltransferase 2-like" evidence="3">
    <location>
        <begin position="4"/>
        <end position="165"/>
    </location>
</feature>
<dbReference type="GO" id="GO:0016757">
    <property type="term" value="F:glycosyltransferase activity"/>
    <property type="evidence" value="ECO:0007669"/>
    <property type="project" value="UniProtKB-KW"/>
</dbReference>
<dbReference type="AlphaFoldDB" id="A0A7S6VG39"/>
<dbReference type="PANTHER" id="PTHR22916">
    <property type="entry name" value="GLYCOSYLTRANSFERASE"/>
    <property type="match status" value="1"/>
</dbReference>
<reference evidence="4" key="1">
    <citation type="journal article" date="2020" name="FEMS Microbiol. Lett.">
        <title>Screening for texturing Leuconostoc and genomics behind polysaccharide production.</title>
        <authorList>
            <person name="Poulsen V.K."/>
            <person name="Koza A."/>
            <person name="Al-Nakeeb K."/>
            <person name="Oeregaard G."/>
        </authorList>
    </citation>
    <scope>NUCLEOTIDE SEQUENCE</scope>
    <source>
        <strain evidence="4">Ln5</strain>
    </source>
</reference>
<dbReference type="GeneID" id="61038511"/>
<evidence type="ECO:0000256" key="2">
    <source>
        <dbReference type="ARBA" id="ARBA00022679"/>
    </source>
</evidence>
<proteinExistence type="predicted"/>
<sequence length="327" mass="38307">MKFSVIMPVYNVKKYLDRSILSVLNQSFKDIEFIIINDGSTDGSHETIDSYLKKDKRIKYIHQANKGVSTARNIALSMALGDYVYFIDADDYIDKNLLLDMVSQIDKFNPDIIFFGYEMDSVRSGRKIDKIPYETSYLNRAEFVTNFGLIENSVDINSLWNKVYSNSFLSEIGADFPDMSVGEDAVFNYYCLQNVRDISLVKEKYYYYSFERPGSAINTVSLGRMRQRLRVINEYEHLCNVLNIRRQEVILQKRVNCFFGETKTTLFSKDILIVLKIKNLARIKTELIKYHLFNFNTLFKVSDYKSKIKLIFCLFVLSMIPWRNHND</sequence>
<dbReference type="SUPFAM" id="SSF53448">
    <property type="entry name" value="Nucleotide-diphospho-sugar transferases"/>
    <property type="match status" value="1"/>
</dbReference>
<dbReference type="Gene3D" id="3.90.550.10">
    <property type="entry name" value="Spore Coat Polysaccharide Biosynthesis Protein SpsA, Chain A"/>
    <property type="match status" value="1"/>
</dbReference>
<evidence type="ECO:0000259" key="3">
    <source>
        <dbReference type="Pfam" id="PF00535"/>
    </source>
</evidence>
<dbReference type="PANTHER" id="PTHR22916:SF51">
    <property type="entry name" value="GLYCOSYLTRANSFERASE EPSH-RELATED"/>
    <property type="match status" value="1"/>
</dbReference>
<keyword evidence="1" id="KW-0328">Glycosyltransferase</keyword>